<evidence type="ECO:0000313" key="5">
    <source>
        <dbReference type="Proteomes" id="UP001595476"/>
    </source>
</evidence>
<evidence type="ECO:0000256" key="1">
    <source>
        <dbReference type="ARBA" id="ARBA00010333"/>
    </source>
</evidence>
<protein>
    <submittedName>
        <fullName evidence="4">Substrate-binding periplasmic protein</fullName>
    </submittedName>
</protein>
<dbReference type="InterPro" id="IPR001638">
    <property type="entry name" value="Solute-binding_3/MltF_N"/>
</dbReference>
<comment type="caution">
    <text evidence="4">The sequence shown here is derived from an EMBL/GenBank/DDBJ whole genome shotgun (WGS) entry which is preliminary data.</text>
</comment>
<proteinExistence type="inferred from homology"/>
<name>A0ABV7HB36_9GAMM</name>
<accession>A0ABV7HB36</accession>
<feature type="domain" description="Solute-binding protein family 3/N-terminal" evidence="3">
    <location>
        <begin position="28"/>
        <end position="244"/>
    </location>
</feature>
<dbReference type="Proteomes" id="UP001595476">
    <property type="component" value="Unassembled WGS sequence"/>
</dbReference>
<dbReference type="PANTHER" id="PTHR35936">
    <property type="entry name" value="MEMBRANE-BOUND LYTIC MUREIN TRANSGLYCOSYLASE F"/>
    <property type="match status" value="1"/>
</dbReference>
<evidence type="ECO:0000259" key="3">
    <source>
        <dbReference type="Pfam" id="PF00497"/>
    </source>
</evidence>
<keyword evidence="5" id="KW-1185">Reference proteome</keyword>
<evidence type="ECO:0000256" key="2">
    <source>
        <dbReference type="ARBA" id="ARBA00022729"/>
    </source>
</evidence>
<dbReference type="Gene3D" id="3.40.190.10">
    <property type="entry name" value="Periplasmic binding protein-like II"/>
    <property type="match status" value="2"/>
</dbReference>
<dbReference type="RefSeq" id="WP_386715775.1">
    <property type="nucleotide sequence ID" value="NZ_JBHRSZ010000002.1"/>
</dbReference>
<dbReference type="SUPFAM" id="SSF53850">
    <property type="entry name" value="Periplasmic binding protein-like II"/>
    <property type="match status" value="1"/>
</dbReference>
<gene>
    <name evidence="4" type="ORF">ACFOEK_02670</name>
</gene>
<dbReference type="Pfam" id="PF00497">
    <property type="entry name" value="SBP_bac_3"/>
    <property type="match status" value="1"/>
</dbReference>
<dbReference type="PANTHER" id="PTHR35936:SF25">
    <property type="entry name" value="ABC TRANSPORTER SUBSTRATE-BINDING PROTEIN"/>
    <property type="match status" value="1"/>
</dbReference>
<keyword evidence="2" id="KW-0732">Signal</keyword>
<dbReference type="EMBL" id="JBHRSZ010000002">
    <property type="protein sequence ID" value="MFC3149923.1"/>
    <property type="molecule type" value="Genomic_DNA"/>
</dbReference>
<sequence>MTRSLFLPSVVTLLISLFSSSLFADHLKLAVGLALPPYVIADNDSGMELDIVREALRLSGHTSEPVYLPFGRVPKSVEEGASDAALTVTESSGLNNVHYSDSHITYQNVAVSLAVNKFPINSVADLSSRSVIAFQDATKYLGGQFANMASSNKRYSEKAKQSKQITMLFAERVESVVMDINIFKYFRAAEQKVKTDSDVTIHEIFEPSHYKVGFRRQQHRDDFNKGLKQLKESGQYEAILKKYVN</sequence>
<organism evidence="4 5">
    <name type="scientific">Litoribrevibacter euphylliae</name>
    <dbReference type="NCBI Taxonomy" id="1834034"/>
    <lineage>
        <taxon>Bacteria</taxon>
        <taxon>Pseudomonadati</taxon>
        <taxon>Pseudomonadota</taxon>
        <taxon>Gammaproteobacteria</taxon>
        <taxon>Oceanospirillales</taxon>
        <taxon>Oceanospirillaceae</taxon>
        <taxon>Litoribrevibacter</taxon>
    </lineage>
</organism>
<reference evidence="5" key="1">
    <citation type="journal article" date="2019" name="Int. J. Syst. Evol. Microbiol.">
        <title>The Global Catalogue of Microorganisms (GCM) 10K type strain sequencing project: providing services to taxonomists for standard genome sequencing and annotation.</title>
        <authorList>
            <consortium name="The Broad Institute Genomics Platform"/>
            <consortium name="The Broad Institute Genome Sequencing Center for Infectious Disease"/>
            <person name="Wu L."/>
            <person name="Ma J."/>
        </authorList>
    </citation>
    <scope>NUCLEOTIDE SEQUENCE [LARGE SCALE GENOMIC DNA]</scope>
    <source>
        <strain evidence="5">KCTC 52438</strain>
    </source>
</reference>
<evidence type="ECO:0000313" key="4">
    <source>
        <dbReference type="EMBL" id="MFC3149923.1"/>
    </source>
</evidence>
<comment type="similarity">
    <text evidence="1">Belongs to the bacterial solute-binding protein 3 family.</text>
</comment>